<organism evidence="13 14">
    <name type="scientific">Prymnesium parvum</name>
    <name type="common">Toxic golden alga</name>
    <dbReference type="NCBI Taxonomy" id="97485"/>
    <lineage>
        <taxon>Eukaryota</taxon>
        <taxon>Haptista</taxon>
        <taxon>Haptophyta</taxon>
        <taxon>Prymnesiophyceae</taxon>
        <taxon>Prymnesiales</taxon>
        <taxon>Prymnesiaceae</taxon>
        <taxon>Prymnesium</taxon>
    </lineage>
</organism>
<comment type="caution">
    <text evidence="13">The sequence shown here is derived from an EMBL/GenBank/DDBJ whole genome shotgun (WGS) entry which is preliminary data.</text>
</comment>
<dbReference type="Gene3D" id="1.20.1090.10">
    <property type="entry name" value="Dehydroquinate synthase-like - alpha domain"/>
    <property type="match status" value="1"/>
</dbReference>
<evidence type="ECO:0000256" key="9">
    <source>
        <dbReference type="SAM" id="Coils"/>
    </source>
</evidence>
<evidence type="ECO:0000259" key="11">
    <source>
        <dbReference type="Pfam" id="PF00465"/>
    </source>
</evidence>
<sequence length="874" mass="94029">MAELDKYIDDIMAKAKKAEAEFACYTQEQVDLIFQKIAHEADKQRVPMAKLATEETGMGLMEDKIIKNACACELIYDAYKNMKTVGVIDRDPTKGIVKIATPVGTVCCITPVTNPTATAIAKTLFLAKTRNVGVFLPHPRAMKATALAVRILHDAGVAAGAPQNFVQCITPQPDGKALAQKVMTHPSTNILLATGGPAMVKASYSTGHPAIGVGPGNAPVLVDETADLKEAVGSIVLGKSFDNGMICASEQSVVCVDAVYAEFKKGLEQRGVFFVEGADKTKLEKILIVDGRVNPDIVGQSALKIAQMIGVSVPKTTVVLAAEETGVGEEFPMSHEKLSPVLALYKADDFASAKTLCRALIQYEGIGHTAGIYSRVPARIEEYAALIPAGRILVNVPTSLGAIGSAFNFNIAPSFTLATGTQAGSSLSTNVTPEHLLNIKLIATRQDHIEWFHNPPRIFFNRNCLDDGLQECGVIDAATGKRCNRALIVSDKVINQLGHVRRVQDNLEKQGFSVSVFDDVNPDPDMATVRRGVAACRAFKPDLMICIGGGSPMDAGKFIRASYEHPELQLEDAAARFVELRKRTCPFPRLGTLIKKLVCIPTTSGTASEVTPFSVITDDEGRKHPLFSYRLTPDVAIIDSSFCDLLPKSLIANAGVDAITHATEAYVSVAANEFTETHCLGAVKLLFANLRESYHEGTPASREAVHKGATLAGLAFSNSFLGINHSLSHKIGAAFHLPHGLTNAVLMAYVIRYNAVDNPTRMGIYPGYAYPAAKERYASLARHLGLKGETEMDLVEAYIGEIDSLMTSLRLPKTFAEAGIKEEAFLQQVDDIALNAFDDQCTIANPRMPLVSELKEVLLEAYYGQGKVPPAASA</sequence>
<dbReference type="Gene3D" id="3.40.309.10">
    <property type="entry name" value="Aldehyde Dehydrogenase, Chain A, domain 2"/>
    <property type="match status" value="1"/>
</dbReference>
<dbReference type="Pfam" id="PF00465">
    <property type="entry name" value="Fe-ADH"/>
    <property type="match status" value="1"/>
</dbReference>
<dbReference type="GO" id="GO:0015976">
    <property type="term" value="P:carbon utilization"/>
    <property type="evidence" value="ECO:0007669"/>
    <property type="project" value="InterPro"/>
</dbReference>
<dbReference type="InterPro" id="IPR016162">
    <property type="entry name" value="Ald_DH_N"/>
</dbReference>
<dbReference type="AlphaFoldDB" id="A0AB34IVQ4"/>
<name>A0AB34IVQ4_PRYPA</name>
<evidence type="ECO:0000256" key="8">
    <source>
        <dbReference type="PIRNR" id="PIRNR000111"/>
    </source>
</evidence>
<dbReference type="Gene3D" id="3.40.605.10">
    <property type="entry name" value="Aldehyde Dehydrogenase, Chain A, domain 1"/>
    <property type="match status" value="1"/>
</dbReference>
<dbReference type="PANTHER" id="PTHR11496">
    <property type="entry name" value="ALCOHOL DEHYDROGENASE"/>
    <property type="match status" value="1"/>
</dbReference>
<feature type="domain" description="Fe-containing alcohol dehydrogenase-like C-terminal" evidence="12">
    <location>
        <begin position="652"/>
        <end position="862"/>
    </location>
</feature>
<dbReference type="InterPro" id="IPR012079">
    <property type="entry name" value="Bifunc_Ald-ADH"/>
</dbReference>
<dbReference type="SUPFAM" id="SSF56796">
    <property type="entry name" value="Dehydroquinate synthase-like"/>
    <property type="match status" value="1"/>
</dbReference>
<feature type="coiled-coil region" evidence="9">
    <location>
        <begin position="1"/>
        <end position="28"/>
    </location>
</feature>
<dbReference type="NCBIfam" id="NF010378">
    <property type="entry name" value="PRK13805.1"/>
    <property type="match status" value="1"/>
</dbReference>
<proteinExistence type="inferred from homology"/>
<feature type="domain" description="Aldehyde dehydrogenase" evidence="10">
    <location>
        <begin position="7"/>
        <end position="269"/>
    </location>
</feature>
<dbReference type="InterPro" id="IPR015590">
    <property type="entry name" value="Aldehyde_DH_dom"/>
</dbReference>
<dbReference type="PIRSF" id="PIRSF000111">
    <property type="entry name" value="ALDH_ADH"/>
    <property type="match status" value="1"/>
</dbReference>
<dbReference type="PANTHER" id="PTHR11496:SF83">
    <property type="entry name" value="HYDROXYACID-OXOACID TRANSHYDROGENASE, MITOCHONDRIAL"/>
    <property type="match status" value="1"/>
</dbReference>
<evidence type="ECO:0000256" key="3">
    <source>
        <dbReference type="ARBA" id="ARBA00023004"/>
    </source>
</evidence>
<dbReference type="InterPro" id="IPR039697">
    <property type="entry name" value="Alcohol_dehydrogenase_Fe"/>
</dbReference>
<evidence type="ECO:0000313" key="14">
    <source>
        <dbReference type="Proteomes" id="UP001515480"/>
    </source>
</evidence>
<keyword evidence="2 8" id="KW-0560">Oxidoreductase</keyword>
<evidence type="ECO:0000256" key="6">
    <source>
        <dbReference type="ARBA" id="ARBA00035641"/>
    </source>
</evidence>
<keyword evidence="14" id="KW-1185">Reference proteome</keyword>
<dbReference type="CDD" id="cd08178">
    <property type="entry name" value="AAD_C"/>
    <property type="match status" value="1"/>
</dbReference>
<comment type="similarity">
    <text evidence="6 8">In the N-terminal section; belongs to the aldehyde dehydrogenase family.</text>
</comment>
<keyword evidence="5" id="KW-0511">Multifunctional enzyme</keyword>
<dbReference type="GO" id="GO:0005739">
    <property type="term" value="C:mitochondrion"/>
    <property type="evidence" value="ECO:0007669"/>
    <property type="project" value="TreeGrafter"/>
</dbReference>
<dbReference type="InterPro" id="IPR016161">
    <property type="entry name" value="Ald_DH/histidinol_DH"/>
</dbReference>
<dbReference type="InterPro" id="IPR056798">
    <property type="entry name" value="ADH_Fe_C"/>
</dbReference>
<dbReference type="GO" id="GO:0008774">
    <property type="term" value="F:acetaldehyde dehydrogenase (acetylating) activity"/>
    <property type="evidence" value="ECO:0007669"/>
    <property type="project" value="UniProtKB-UniRule"/>
</dbReference>
<dbReference type="InterPro" id="IPR034789">
    <property type="entry name" value="AAD_C"/>
</dbReference>
<dbReference type="Pfam" id="PF25137">
    <property type="entry name" value="ADH_Fe_C"/>
    <property type="match status" value="1"/>
</dbReference>
<evidence type="ECO:0000259" key="10">
    <source>
        <dbReference type="Pfam" id="PF00171"/>
    </source>
</evidence>
<dbReference type="Gene3D" id="3.40.50.1970">
    <property type="match status" value="1"/>
</dbReference>
<dbReference type="GO" id="GO:0046872">
    <property type="term" value="F:metal ion binding"/>
    <property type="evidence" value="ECO:0007669"/>
    <property type="project" value="InterPro"/>
</dbReference>
<dbReference type="FunFam" id="3.40.50.1970:FF:000003">
    <property type="entry name" value="Alcohol dehydrogenase, iron-containing"/>
    <property type="match status" value="1"/>
</dbReference>
<comment type="similarity">
    <text evidence="7 8">In the C-terminal section; belongs to the iron-containing alcohol dehydrogenase family.</text>
</comment>
<dbReference type="GO" id="GO:0006113">
    <property type="term" value="P:fermentation"/>
    <property type="evidence" value="ECO:0007669"/>
    <property type="project" value="UniProtKB-ARBA"/>
</dbReference>
<accession>A0AB34IVQ4</accession>
<dbReference type="GO" id="GO:0004022">
    <property type="term" value="F:alcohol dehydrogenase (NAD+) activity"/>
    <property type="evidence" value="ECO:0007669"/>
    <property type="project" value="UniProtKB-UniRule"/>
</dbReference>
<dbReference type="SUPFAM" id="SSF53720">
    <property type="entry name" value="ALDH-like"/>
    <property type="match status" value="1"/>
</dbReference>
<evidence type="ECO:0000256" key="5">
    <source>
        <dbReference type="ARBA" id="ARBA00023268"/>
    </source>
</evidence>
<evidence type="ECO:0000256" key="1">
    <source>
        <dbReference type="ARBA" id="ARBA00001954"/>
    </source>
</evidence>
<feature type="domain" description="Alcohol dehydrogenase iron-type/glycerol dehydrogenase GldA" evidence="11">
    <location>
        <begin position="455"/>
        <end position="639"/>
    </location>
</feature>
<keyword evidence="9" id="KW-0175">Coiled coil</keyword>
<evidence type="ECO:0000259" key="12">
    <source>
        <dbReference type="Pfam" id="PF25137"/>
    </source>
</evidence>
<keyword evidence="4" id="KW-0520">NAD</keyword>
<dbReference type="EMBL" id="JBGBPQ010000017">
    <property type="protein sequence ID" value="KAL1508087.1"/>
    <property type="molecule type" value="Genomic_DNA"/>
</dbReference>
<comment type="cofactor">
    <cofactor evidence="1">
        <name>Fe(2+)</name>
        <dbReference type="ChEBI" id="CHEBI:29033"/>
    </cofactor>
</comment>
<dbReference type="GO" id="GO:0006066">
    <property type="term" value="P:alcohol metabolic process"/>
    <property type="evidence" value="ECO:0007669"/>
    <property type="project" value="InterPro"/>
</dbReference>
<dbReference type="FunFam" id="1.20.1090.10:FF:000001">
    <property type="entry name" value="Aldehyde-alcohol dehydrogenase"/>
    <property type="match status" value="1"/>
</dbReference>
<dbReference type="InterPro" id="IPR016163">
    <property type="entry name" value="Ald_DH_C"/>
</dbReference>
<dbReference type="Pfam" id="PF00171">
    <property type="entry name" value="Aldedh"/>
    <property type="match status" value="1"/>
</dbReference>
<protein>
    <recommendedName>
        <fullName evidence="8">Aldehyde-alcohol dehydrogenase</fullName>
    </recommendedName>
</protein>
<dbReference type="InterPro" id="IPR001670">
    <property type="entry name" value="ADH_Fe/GldA"/>
</dbReference>
<gene>
    <name evidence="13" type="ORF">AB1Y20_007680</name>
</gene>
<reference evidence="13 14" key="1">
    <citation type="journal article" date="2024" name="Science">
        <title>Giant polyketide synthase enzymes in the biosynthesis of giant marine polyether toxins.</title>
        <authorList>
            <person name="Fallon T.R."/>
            <person name="Shende V.V."/>
            <person name="Wierzbicki I.H."/>
            <person name="Pendleton A.L."/>
            <person name="Watervoot N.F."/>
            <person name="Auber R.P."/>
            <person name="Gonzalez D.J."/>
            <person name="Wisecaver J.H."/>
            <person name="Moore B.S."/>
        </authorList>
    </citation>
    <scope>NUCLEOTIDE SEQUENCE [LARGE SCALE GENOMIC DNA]</scope>
    <source>
        <strain evidence="13 14">12B1</strain>
    </source>
</reference>
<evidence type="ECO:0000256" key="4">
    <source>
        <dbReference type="ARBA" id="ARBA00023027"/>
    </source>
</evidence>
<evidence type="ECO:0000313" key="13">
    <source>
        <dbReference type="EMBL" id="KAL1508087.1"/>
    </source>
</evidence>
<evidence type="ECO:0000256" key="7">
    <source>
        <dbReference type="ARBA" id="ARBA00035645"/>
    </source>
</evidence>
<dbReference type="Proteomes" id="UP001515480">
    <property type="component" value="Unassembled WGS sequence"/>
</dbReference>
<evidence type="ECO:0000256" key="2">
    <source>
        <dbReference type="ARBA" id="ARBA00023002"/>
    </source>
</evidence>
<keyword evidence="3" id="KW-0408">Iron</keyword>
<dbReference type="CDD" id="cd07122">
    <property type="entry name" value="ALDH_F20_ACDH"/>
    <property type="match status" value="1"/>
</dbReference>